<name>A0A8J5S9C2_ZIZPA</name>
<evidence type="ECO:0000256" key="1">
    <source>
        <dbReference type="SAM" id="MobiDB-lite"/>
    </source>
</evidence>
<feature type="region of interest" description="Disordered" evidence="1">
    <location>
        <begin position="1"/>
        <end position="29"/>
    </location>
</feature>
<organism evidence="2 3">
    <name type="scientific">Zizania palustris</name>
    <name type="common">Northern wild rice</name>
    <dbReference type="NCBI Taxonomy" id="103762"/>
    <lineage>
        <taxon>Eukaryota</taxon>
        <taxon>Viridiplantae</taxon>
        <taxon>Streptophyta</taxon>
        <taxon>Embryophyta</taxon>
        <taxon>Tracheophyta</taxon>
        <taxon>Spermatophyta</taxon>
        <taxon>Magnoliopsida</taxon>
        <taxon>Liliopsida</taxon>
        <taxon>Poales</taxon>
        <taxon>Poaceae</taxon>
        <taxon>BOP clade</taxon>
        <taxon>Oryzoideae</taxon>
        <taxon>Oryzeae</taxon>
        <taxon>Zizaniinae</taxon>
        <taxon>Zizania</taxon>
    </lineage>
</organism>
<accession>A0A8J5S9C2</accession>
<keyword evidence="3" id="KW-1185">Reference proteome</keyword>
<sequence length="109" mass="12385">MTPRPPILYHYTRRPLPSPPSTSSSHVPHESSYSALSLSESSTYRDAIAHPKWQFSMAEKIAALERTRTWDLVPCPPVVPISCKWVYKIKTSSDGSVERYKAHLVARDF</sequence>
<protein>
    <recommendedName>
        <fullName evidence="4">Reverse transcriptase Ty1/copia-type domain-containing protein</fullName>
    </recommendedName>
</protein>
<comment type="caution">
    <text evidence="2">The sequence shown here is derived from an EMBL/GenBank/DDBJ whole genome shotgun (WGS) entry which is preliminary data.</text>
</comment>
<reference evidence="2" key="1">
    <citation type="journal article" date="2021" name="bioRxiv">
        <title>Whole Genome Assembly and Annotation of Northern Wild Rice, Zizania palustris L., Supports a Whole Genome Duplication in the Zizania Genus.</title>
        <authorList>
            <person name="Haas M."/>
            <person name="Kono T."/>
            <person name="Macchietto M."/>
            <person name="Millas R."/>
            <person name="McGilp L."/>
            <person name="Shao M."/>
            <person name="Duquette J."/>
            <person name="Hirsch C.N."/>
            <person name="Kimball J."/>
        </authorList>
    </citation>
    <scope>NUCLEOTIDE SEQUENCE</scope>
    <source>
        <tissue evidence="2">Fresh leaf tissue</tissue>
    </source>
</reference>
<dbReference type="EMBL" id="JAAALK010000288">
    <property type="protein sequence ID" value="KAG8052716.1"/>
    <property type="molecule type" value="Genomic_DNA"/>
</dbReference>
<gene>
    <name evidence="2" type="ORF">GUJ93_ZPchr0001g30599</name>
</gene>
<evidence type="ECO:0008006" key="4">
    <source>
        <dbReference type="Google" id="ProtNLM"/>
    </source>
</evidence>
<proteinExistence type="predicted"/>
<dbReference type="AlphaFoldDB" id="A0A8J5S9C2"/>
<evidence type="ECO:0000313" key="2">
    <source>
        <dbReference type="EMBL" id="KAG8052716.1"/>
    </source>
</evidence>
<reference evidence="2" key="2">
    <citation type="submission" date="2021-02" db="EMBL/GenBank/DDBJ databases">
        <authorList>
            <person name="Kimball J.A."/>
            <person name="Haas M.W."/>
            <person name="Macchietto M."/>
            <person name="Kono T."/>
            <person name="Duquette J."/>
            <person name="Shao M."/>
        </authorList>
    </citation>
    <scope>NUCLEOTIDE SEQUENCE</scope>
    <source>
        <tissue evidence="2">Fresh leaf tissue</tissue>
    </source>
</reference>
<dbReference type="Proteomes" id="UP000729402">
    <property type="component" value="Unassembled WGS sequence"/>
</dbReference>
<evidence type="ECO:0000313" key="3">
    <source>
        <dbReference type="Proteomes" id="UP000729402"/>
    </source>
</evidence>
<dbReference type="OrthoDB" id="1930494at2759"/>